<comment type="caution">
    <text evidence="2">The sequence shown here is derived from an EMBL/GenBank/DDBJ whole genome shotgun (WGS) entry which is preliminary data.</text>
</comment>
<dbReference type="SUPFAM" id="SSF52172">
    <property type="entry name" value="CheY-like"/>
    <property type="match status" value="1"/>
</dbReference>
<dbReference type="SUPFAM" id="SSF55785">
    <property type="entry name" value="PYP-like sensor domain (PAS domain)"/>
    <property type="match status" value="1"/>
</dbReference>
<dbReference type="Gene3D" id="2.10.70.100">
    <property type="match status" value="1"/>
</dbReference>
<sequence>MATESARTPAPWGATIEEALGGGRALPIGQYRVDLTSDTWWWSDELYAMHGLAPGSVEPTSAVLAAAKHQDDRGTLAREISRSRRTGKPFSCLHRIVDAHGRTRTVTVTGQGRRDAKGVVVELVGYVVDQTSAQRDLVDRDVERAVAALAEERVTIERAKGVLMAVYGIDEEAAADKLVLQSSRAGLRVHDVAARLVEALDAGPGLGDAASDVVDGVLTGLSATDRRRPRNAQLVRRFD</sequence>
<dbReference type="InterPro" id="IPR005561">
    <property type="entry name" value="ANTAR"/>
</dbReference>
<dbReference type="InterPro" id="IPR036388">
    <property type="entry name" value="WH-like_DNA-bd_sf"/>
</dbReference>
<evidence type="ECO:0000259" key="1">
    <source>
        <dbReference type="PROSITE" id="PS50921"/>
    </source>
</evidence>
<feature type="domain" description="ANTAR" evidence="1">
    <location>
        <begin position="134"/>
        <end position="197"/>
    </location>
</feature>
<dbReference type="InterPro" id="IPR035965">
    <property type="entry name" value="PAS-like_dom_sf"/>
</dbReference>
<name>A0A2M9CD20_9CELL</name>
<dbReference type="EMBL" id="PGFE01000005">
    <property type="protein sequence ID" value="PJJ69226.1"/>
    <property type="molecule type" value="Genomic_DNA"/>
</dbReference>
<keyword evidence="3" id="KW-1185">Reference proteome</keyword>
<accession>A0A2M9CD20</accession>
<organism evidence="2 3">
    <name type="scientific">Sediminihabitans luteus</name>
    <dbReference type="NCBI Taxonomy" id="1138585"/>
    <lineage>
        <taxon>Bacteria</taxon>
        <taxon>Bacillati</taxon>
        <taxon>Actinomycetota</taxon>
        <taxon>Actinomycetes</taxon>
        <taxon>Micrococcales</taxon>
        <taxon>Cellulomonadaceae</taxon>
        <taxon>Sediminihabitans</taxon>
    </lineage>
</organism>
<dbReference type="Gene3D" id="1.10.10.10">
    <property type="entry name" value="Winged helix-like DNA-binding domain superfamily/Winged helix DNA-binding domain"/>
    <property type="match status" value="1"/>
</dbReference>
<dbReference type="PROSITE" id="PS50921">
    <property type="entry name" value="ANTAR"/>
    <property type="match status" value="1"/>
</dbReference>
<dbReference type="OrthoDB" id="3787288at2"/>
<dbReference type="RefSeq" id="WP_157802649.1">
    <property type="nucleotide sequence ID" value="NZ_BOOX01000005.1"/>
</dbReference>
<protein>
    <submittedName>
        <fullName evidence="2">PAS domain-containing protein</fullName>
    </submittedName>
</protein>
<dbReference type="Pfam" id="PF08447">
    <property type="entry name" value="PAS_3"/>
    <property type="match status" value="1"/>
</dbReference>
<reference evidence="2 3" key="1">
    <citation type="submission" date="2017-11" db="EMBL/GenBank/DDBJ databases">
        <title>Genomic Encyclopedia of Archaeal and Bacterial Type Strains, Phase II (KMG-II): From Individual Species to Whole Genera.</title>
        <authorList>
            <person name="Goeker M."/>
        </authorList>
    </citation>
    <scope>NUCLEOTIDE SEQUENCE [LARGE SCALE GENOMIC DNA]</scope>
    <source>
        <strain evidence="2 3">DSM 25478</strain>
    </source>
</reference>
<evidence type="ECO:0000313" key="2">
    <source>
        <dbReference type="EMBL" id="PJJ69226.1"/>
    </source>
</evidence>
<dbReference type="Pfam" id="PF03861">
    <property type="entry name" value="ANTAR"/>
    <property type="match status" value="1"/>
</dbReference>
<evidence type="ECO:0000313" key="3">
    <source>
        <dbReference type="Proteomes" id="UP000231693"/>
    </source>
</evidence>
<dbReference type="AlphaFoldDB" id="A0A2M9CD20"/>
<dbReference type="Proteomes" id="UP000231693">
    <property type="component" value="Unassembled WGS sequence"/>
</dbReference>
<dbReference type="GO" id="GO:0003723">
    <property type="term" value="F:RNA binding"/>
    <property type="evidence" value="ECO:0007669"/>
    <property type="project" value="InterPro"/>
</dbReference>
<dbReference type="InterPro" id="IPR011006">
    <property type="entry name" value="CheY-like_superfamily"/>
</dbReference>
<gene>
    <name evidence="2" type="ORF">CLV28_2689</name>
</gene>
<dbReference type="Gene3D" id="3.30.450.20">
    <property type="entry name" value="PAS domain"/>
    <property type="match status" value="1"/>
</dbReference>
<dbReference type="SMART" id="SM01012">
    <property type="entry name" value="ANTAR"/>
    <property type="match status" value="1"/>
</dbReference>
<proteinExistence type="predicted"/>
<dbReference type="InterPro" id="IPR013655">
    <property type="entry name" value="PAS_fold_3"/>
</dbReference>